<keyword evidence="4 5" id="KW-0472">Membrane</keyword>
<dbReference type="GO" id="GO:0009706">
    <property type="term" value="C:chloroplast inner membrane"/>
    <property type="evidence" value="ECO:0000318"/>
    <property type="project" value="GO_Central"/>
</dbReference>
<evidence type="ECO:0000256" key="4">
    <source>
        <dbReference type="ARBA" id="ARBA00023136"/>
    </source>
</evidence>
<evidence type="ECO:0000256" key="3">
    <source>
        <dbReference type="ARBA" id="ARBA00022989"/>
    </source>
</evidence>
<evidence type="ECO:0000259" key="6">
    <source>
        <dbReference type="Pfam" id="PF04357"/>
    </source>
</evidence>
<evidence type="ECO:0000313" key="7">
    <source>
        <dbReference type="EMBL" id="KDO79644.1"/>
    </source>
</evidence>
<gene>
    <name evidence="7" type="ORF">CISIN_1g000108mg</name>
</gene>
<reference evidence="7 8" key="1">
    <citation type="submission" date="2014-04" db="EMBL/GenBank/DDBJ databases">
        <authorList>
            <consortium name="International Citrus Genome Consortium"/>
            <person name="Gmitter F."/>
            <person name="Chen C."/>
            <person name="Farmerie W."/>
            <person name="Harkins T."/>
            <person name="Desany B."/>
            <person name="Mohiuddin M."/>
            <person name="Kodira C."/>
            <person name="Borodovsky M."/>
            <person name="Lomsadze A."/>
            <person name="Burns P."/>
            <person name="Jenkins J."/>
            <person name="Prochnik S."/>
            <person name="Shu S."/>
            <person name="Chapman J."/>
            <person name="Pitluck S."/>
            <person name="Schmutz J."/>
            <person name="Rokhsar D."/>
        </authorList>
    </citation>
    <scope>NUCLEOTIDE SEQUENCE</scope>
</reference>
<keyword evidence="3 5" id="KW-1133">Transmembrane helix</keyword>
<dbReference type="PANTHER" id="PTHR34457">
    <property type="entry name" value="EMBRYO DEFECTIVE 2410"/>
    <property type="match status" value="1"/>
</dbReference>
<dbReference type="InterPro" id="IPR007452">
    <property type="entry name" value="TamB_C"/>
</dbReference>
<dbReference type="eggNOG" id="ENOG502QTMX">
    <property type="taxonomic scope" value="Eukaryota"/>
</dbReference>
<dbReference type="PaxDb" id="2711-XP_006476183.1"/>
<keyword evidence="2 5" id="KW-0812">Transmembrane</keyword>
<accession>A0A067GJ24</accession>
<dbReference type="Pfam" id="PF04357">
    <property type="entry name" value="TamB"/>
    <property type="match status" value="1"/>
</dbReference>
<dbReference type="Proteomes" id="UP000027120">
    <property type="component" value="Unassembled WGS sequence"/>
</dbReference>
<feature type="transmembrane region" description="Helical" evidence="5">
    <location>
        <begin position="106"/>
        <end position="127"/>
    </location>
</feature>
<dbReference type="PANTHER" id="PTHR34457:SF3">
    <property type="entry name" value="PROTEIN TIC236, CHLOROPLASTIC"/>
    <property type="match status" value="1"/>
</dbReference>
<organism evidence="7 8">
    <name type="scientific">Citrus sinensis</name>
    <name type="common">Sweet orange</name>
    <name type="synonym">Citrus aurantium var. sinensis</name>
    <dbReference type="NCBI Taxonomy" id="2711"/>
    <lineage>
        <taxon>Eukaryota</taxon>
        <taxon>Viridiplantae</taxon>
        <taxon>Streptophyta</taxon>
        <taxon>Embryophyta</taxon>
        <taxon>Tracheophyta</taxon>
        <taxon>Spermatophyta</taxon>
        <taxon>Magnoliopsida</taxon>
        <taxon>eudicotyledons</taxon>
        <taxon>Gunneridae</taxon>
        <taxon>Pentapetalae</taxon>
        <taxon>rosids</taxon>
        <taxon>malvids</taxon>
        <taxon>Sapindales</taxon>
        <taxon>Rutaceae</taxon>
        <taxon>Aurantioideae</taxon>
        <taxon>Citrus</taxon>
    </lineage>
</organism>
<keyword evidence="8" id="KW-1185">Reference proteome</keyword>
<evidence type="ECO:0000256" key="2">
    <source>
        <dbReference type="ARBA" id="ARBA00022692"/>
    </source>
</evidence>
<proteinExistence type="predicted"/>
<evidence type="ECO:0000256" key="5">
    <source>
        <dbReference type="SAM" id="Phobius"/>
    </source>
</evidence>
<name>A0A067GJ24_CITSI</name>
<dbReference type="GO" id="GO:0009306">
    <property type="term" value="P:protein secretion"/>
    <property type="evidence" value="ECO:0007669"/>
    <property type="project" value="InterPro"/>
</dbReference>
<sequence>MSGKLHCPFLGNVVYSSLNGRNSGNRLYLDRGKCARRVSHKCKCEKNQNDWIMQAVRFSHFCGKNVELLRKSIGSRNGLVVSCVKEPFVRSKALVKSLEPLWKEGLLLVRCSIIMAVVSGVCLLVWYGQRKAKSFIETKLLPSVCSMLSEYIQRDIDFGKVRRVSPLSITLESCSIGPHSEEFSCGEVHTMKLRVHPFASLRRGKIVIDAVLSHPTVLIAQKKDFSWLGLPSSEGGGLQRHFSTEEGIDYRTKTRRLAREEATDRWYRDRDGMAREAAVVGYIVSENSSCQLEDEALREASHSTKLAISENFKCMDDKMHWGDHHCMDTGVDYDMKHAELERSFGVKIPGSGLRFWSKAIKGPKKHKFKKVNGSDMSVAGVTAKRRILERSAFAAQAYFQGLVQGKSDEPSQTSANDDVLNFDNILVKSEGDTSAGTYSDVTSHQDRLLADNLNGKQQEDAKVHHLTANKNVHGLLNEFDFIRDPFLMTVGRLSGVRKVRDNLLSAPSIVGTETNSCSVKGEDLAGGDVNKCMDNNSPESQGVCASQISTSINSEPQDAMFDSISIWPLGLKSSLLSFWGNVRELLSTFLAPFKELKSGVAPNVEDVVAELVDGVYIVQNEGIVKMLPFVLDSVHFKGGTLMLLAYGDREPREMENASGHVKFQNHYGRVHVQVSGNCKMWRSDTISGDGGWLSADVFVDSIEQQWHGNLKIMNLFVPLFERILEIPIMWSKGRATGEVHLCMSTGETFPSLHGQLDITGLAFRIFDAPSSFSDISTSLCFRGQRIFLHNASGWFGSVPLEASGDFGIHPEEGEFHLMCQVPCVEVNALMRTFKMKPLLFPLAGSVTAVFNCQGPLDAPIFVGSGMVSRKMSYSVSDVPVSAAMEAMLKSKEAGAVAAFDRVPFSYVSANFTFNTDNCVADLYGIRASLVDGGEIRGAGNAWICPEGEVDDRAIDVNFSGNVSFDKIAHRYISDYLQLMPLKLGDLSGETKLSGSLLRPRFDIKWIAPKAEGSFTDARGAIMISHDCITVSSSSAAFELYTEVQTSYPDDYWIDRKESDVKGAIPFTVEGVDLDLRMRGFEFFSLVSYPFDSPRPTHLKATGKIKFQGKVLKPCSESTVQNFDSDKNMEMTNKANKQSLVGEVSVSGLKLNQLTLAPQLVGPLSISRDHIKMDATGRPDESLAVELVGPLQPSSEDNSQNEKLLSFSLQKGQLKANVCFRPLQSITLEVRHLPLDELELASLRGTIQRAEIQLNLQKRRGHGLLSVLRPKFSGLLGEALDVAVRWSGDVITVEKTILEQINSRYELQGEYVLPGTRDRNFSGKERDGLFKRAMTGHLGSVISSMGRWRMRLEVPRAEVAEMLPLARLLSRSADPAVRSRSKDLFIQSLQSVGIYAENLQDLLEVVQKHYASSNEVILEDLSLPGLAEFKGRWRGSLDASGGGNGDTMAEFDFHGEDWEWGTYRTQRVLAVGAYSNDDGLRLEKMFIQKDNATIHADGTLLGPKSNLHFAVLNFPVSLVPTVVQVIESSATDAIHSLRQLLAPIRGILHMEGDLRGNLAKPECDVQVRLLDGAIGGIDLGRAEIVASLTSTSRFLFNAKFEPIIQNGHVHIQGSVPVSLVQNSTSEEEDVETDKSGAAWVPGWVKERNRGSADVTGEKINLRDRTEEGWDTQLAESLKGLNWNILDVGEVRVDADIKDGGMMLLTALSPYAKWLQGNADIMLQVRGTVEQPVLDGSASFHRASISSPVLRKPLTNFGGTVHVKSNRLCITSLESRVSRRGKLFIKGNLPLRTNEASLGDKIDLKCEVLEVRAKNILSGQVDTQMQITGSILQPTISGNIKLSHGEAYLPHDKGSGTAPFNRLEANQSRLPGGGINRAVASRYVSRFFSSEPAASMTKFPRPSVKSAADEKEMEQVNIKPNVDIRLSDLKLVLGPELRIVYPLILNFAVSGEIELNGPSHPKLIKPKGILTFENGDVNLVATQVRLKREHLNIAKFEPEHGLDPMLDLALVGSEWQFRIQSRGSNWQDKIVVTSTRSMEQDVLSPTEAARVLESQLAESILEGDGQLAFKKLATATLETLMPRIEGKGEFGQARWRLVYAPQIPSLLSVDPTVDPLKSLANNISFGTEVEVQLGKRLQASIVRQMKDSEMAMQWTLIYQLTSRLRVLLQSAPSKRLLFEYSATSQD</sequence>
<dbReference type="OrthoDB" id="1386367at2759"/>
<dbReference type="STRING" id="2711.A0A067GJ24"/>
<evidence type="ECO:0000313" key="8">
    <source>
        <dbReference type="Proteomes" id="UP000027120"/>
    </source>
</evidence>
<dbReference type="EMBL" id="KK784877">
    <property type="protein sequence ID" value="KDO79644.1"/>
    <property type="molecule type" value="Genomic_DNA"/>
</dbReference>
<comment type="subcellular location">
    <subcellularLocation>
        <location evidence="1">Membrane</location>
        <topology evidence="1">Single-pass membrane protein</topology>
    </subcellularLocation>
</comment>
<dbReference type="GO" id="GO:0005886">
    <property type="term" value="C:plasma membrane"/>
    <property type="evidence" value="ECO:0007669"/>
    <property type="project" value="InterPro"/>
</dbReference>
<feature type="domain" description="Translocation and assembly module TamB C-terminal" evidence="6">
    <location>
        <begin position="1771"/>
        <end position="2033"/>
    </location>
</feature>
<evidence type="ECO:0000256" key="1">
    <source>
        <dbReference type="ARBA" id="ARBA00004167"/>
    </source>
</evidence>
<dbReference type="InterPro" id="IPR053022">
    <property type="entry name" value="Chloroplast_translocon_comp"/>
</dbReference>
<protein>
    <recommendedName>
        <fullName evidence="6">Translocation and assembly module TamB C-terminal domain-containing protein</fullName>
    </recommendedName>
</protein>
<dbReference type="KEGG" id="cit:102627941"/>